<evidence type="ECO:0000256" key="4">
    <source>
        <dbReference type="ARBA" id="ARBA00023015"/>
    </source>
</evidence>
<evidence type="ECO:0000259" key="12">
    <source>
        <dbReference type="PROSITE" id="PS00434"/>
    </source>
</evidence>
<dbReference type="InterPro" id="IPR036390">
    <property type="entry name" value="WH_DNA-bd_sf"/>
</dbReference>
<dbReference type="PANTHER" id="PTHR10015">
    <property type="entry name" value="HEAT SHOCK TRANSCRIPTION FACTOR"/>
    <property type="match status" value="1"/>
</dbReference>
<dbReference type="Pfam" id="PF00447">
    <property type="entry name" value="HSF_DNA-bind"/>
    <property type="match status" value="1"/>
</dbReference>
<evidence type="ECO:0000313" key="14">
    <source>
        <dbReference type="Proteomes" id="UP001359559"/>
    </source>
</evidence>
<comment type="similarity">
    <text evidence="9">Belongs to the HSF family.</text>
</comment>
<keyword evidence="5" id="KW-0346">Stress response</keyword>
<evidence type="ECO:0000256" key="1">
    <source>
        <dbReference type="ARBA" id="ARBA00004123"/>
    </source>
</evidence>
<proteinExistence type="inferred from homology"/>
<reference evidence="13 14" key="1">
    <citation type="submission" date="2024-01" db="EMBL/GenBank/DDBJ databases">
        <title>The genomes of 5 underutilized Papilionoideae crops provide insights into root nodulation and disease resistance.</title>
        <authorList>
            <person name="Yuan L."/>
        </authorList>
    </citation>
    <scope>NUCLEOTIDE SEQUENCE [LARGE SCALE GENOMIC DNA]</scope>
    <source>
        <strain evidence="13">LY-2023</strain>
        <tissue evidence="13">Leaf</tissue>
    </source>
</reference>
<dbReference type="AlphaFoldDB" id="A0AAN9FPX1"/>
<sequence length="423" mass="48263">MNPNDENSPPTFDDSSPPQPLEILQMNPVPPFLCKTFDLVDDPSLDPIISWGSTGGSFVVWDPLEFARLVLPRHFKHNNFSSFVRQLNTYGFRKIDTDRWEFFNEAFQRGKRQLLKNIQRRRSTQSLQVGSSGDAVKLGAEVEIERLRKERSMLMQEVVDLQLEQRRTAQHAGEVNQRLQSAEQRQKQMVSFLAKLFQNPAFLARLKEKKEQREIDSPRVRRKFLKHETGTAESLNEEGQIVRYQPDWRNIDMSSQSPVSIEQYPHYLSQGLTGEMSLGGAEDMTAQIVSDDFAGIIGEGSSRFGLEEQEEEDPFFKGKSVMSPNREVHPEYFVSFPEFPPLGTESIIKQEDIWDPTSSGHELWENPINYEVPEFGVTSGMSESDIWDIASASLNIDKWPSDEPAVGDIVGQPKDEIPKNVDP</sequence>
<dbReference type="GO" id="GO:0034605">
    <property type="term" value="P:cellular response to heat"/>
    <property type="evidence" value="ECO:0007669"/>
    <property type="project" value="TreeGrafter"/>
</dbReference>
<evidence type="ECO:0000256" key="9">
    <source>
        <dbReference type="RuleBase" id="RU004020"/>
    </source>
</evidence>
<dbReference type="InterPro" id="IPR000232">
    <property type="entry name" value="HSF_DNA-bd"/>
</dbReference>
<dbReference type="GO" id="GO:0006357">
    <property type="term" value="P:regulation of transcription by RNA polymerase II"/>
    <property type="evidence" value="ECO:0007669"/>
    <property type="project" value="TreeGrafter"/>
</dbReference>
<keyword evidence="8" id="KW-0539">Nucleus</keyword>
<comment type="caution">
    <text evidence="13">The sequence shown here is derived from an EMBL/GenBank/DDBJ whole genome shotgun (WGS) entry which is preliminary data.</text>
</comment>
<dbReference type="PANTHER" id="PTHR10015:SF337">
    <property type="entry name" value="HEAT STRESS TRANSCRIPTION FACTOR A-3"/>
    <property type="match status" value="1"/>
</dbReference>
<evidence type="ECO:0000256" key="2">
    <source>
        <dbReference type="ARBA" id="ARBA00011233"/>
    </source>
</evidence>
<dbReference type="PRINTS" id="PR00056">
    <property type="entry name" value="HSFDOMAIN"/>
</dbReference>
<dbReference type="Gene3D" id="1.10.10.10">
    <property type="entry name" value="Winged helix-like DNA-binding domain superfamily/Winged helix DNA-binding domain"/>
    <property type="match status" value="1"/>
</dbReference>
<evidence type="ECO:0000256" key="11">
    <source>
        <dbReference type="SAM" id="MobiDB-lite"/>
    </source>
</evidence>
<dbReference type="InterPro" id="IPR036388">
    <property type="entry name" value="WH-like_DNA-bd_sf"/>
</dbReference>
<feature type="compositionally biased region" description="Polar residues" evidence="11">
    <location>
        <begin position="1"/>
        <end position="16"/>
    </location>
</feature>
<feature type="domain" description="HSF-type DNA-binding" evidence="12">
    <location>
        <begin position="71"/>
        <end position="95"/>
    </location>
</feature>
<keyword evidence="10" id="KW-0175">Coiled coil</keyword>
<protein>
    <recommendedName>
        <fullName evidence="12">HSF-type DNA-binding domain-containing protein</fullName>
    </recommendedName>
</protein>
<evidence type="ECO:0000256" key="7">
    <source>
        <dbReference type="ARBA" id="ARBA00023163"/>
    </source>
</evidence>
<dbReference type="EMBL" id="JAYKXN010000006">
    <property type="protein sequence ID" value="KAK7279499.1"/>
    <property type="molecule type" value="Genomic_DNA"/>
</dbReference>
<feature type="coiled-coil region" evidence="10">
    <location>
        <begin position="137"/>
        <end position="164"/>
    </location>
</feature>
<keyword evidence="6" id="KW-0238">DNA-binding</keyword>
<feature type="region of interest" description="Disordered" evidence="11">
    <location>
        <begin position="1"/>
        <end position="21"/>
    </location>
</feature>
<keyword evidence="3" id="KW-0597">Phosphoprotein</keyword>
<evidence type="ECO:0000256" key="8">
    <source>
        <dbReference type="ARBA" id="ARBA00023242"/>
    </source>
</evidence>
<comment type="subunit">
    <text evidence="2">Homotrimer.</text>
</comment>
<keyword evidence="4" id="KW-0805">Transcription regulation</keyword>
<dbReference type="SUPFAM" id="SSF46785">
    <property type="entry name" value="Winged helix' DNA-binding domain"/>
    <property type="match status" value="1"/>
</dbReference>
<evidence type="ECO:0000256" key="10">
    <source>
        <dbReference type="SAM" id="Coils"/>
    </source>
</evidence>
<dbReference type="GO" id="GO:0005634">
    <property type="term" value="C:nucleus"/>
    <property type="evidence" value="ECO:0007669"/>
    <property type="project" value="UniProtKB-SubCell"/>
</dbReference>
<evidence type="ECO:0000313" key="13">
    <source>
        <dbReference type="EMBL" id="KAK7279499.1"/>
    </source>
</evidence>
<dbReference type="FunFam" id="1.10.10.10:FF:000037">
    <property type="entry name" value="Heat stress transcription factor B-4"/>
    <property type="match status" value="1"/>
</dbReference>
<name>A0AAN9FPX1_CLITE</name>
<accession>A0AAN9FPX1</accession>
<comment type="subcellular location">
    <subcellularLocation>
        <location evidence="1">Nucleus</location>
    </subcellularLocation>
</comment>
<evidence type="ECO:0000256" key="6">
    <source>
        <dbReference type="ARBA" id="ARBA00023125"/>
    </source>
</evidence>
<evidence type="ECO:0000256" key="3">
    <source>
        <dbReference type="ARBA" id="ARBA00022553"/>
    </source>
</evidence>
<dbReference type="GO" id="GO:0003700">
    <property type="term" value="F:DNA-binding transcription factor activity"/>
    <property type="evidence" value="ECO:0007669"/>
    <property type="project" value="InterPro"/>
</dbReference>
<keyword evidence="14" id="KW-1185">Reference proteome</keyword>
<dbReference type="GO" id="GO:0000978">
    <property type="term" value="F:RNA polymerase II cis-regulatory region sequence-specific DNA binding"/>
    <property type="evidence" value="ECO:0007669"/>
    <property type="project" value="TreeGrafter"/>
</dbReference>
<dbReference type="PROSITE" id="PS00434">
    <property type="entry name" value="HSF_DOMAIN"/>
    <property type="match status" value="1"/>
</dbReference>
<dbReference type="Proteomes" id="UP001359559">
    <property type="component" value="Unassembled WGS sequence"/>
</dbReference>
<dbReference type="SMART" id="SM00415">
    <property type="entry name" value="HSF"/>
    <property type="match status" value="1"/>
</dbReference>
<feature type="region of interest" description="Disordered" evidence="11">
    <location>
        <begin position="400"/>
        <end position="423"/>
    </location>
</feature>
<gene>
    <name evidence="13" type="ORF">RJT34_24552</name>
</gene>
<evidence type="ECO:0000256" key="5">
    <source>
        <dbReference type="ARBA" id="ARBA00023016"/>
    </source>
</evidence>
<feature type="compositionally biased region" description="Basic and acidic residues" evidence="11">
    <location>
        <begin position="413"/>
        <end position="423"/>
    </location>
</feature>
<organism evidence="13 14">
    <name type="scientific">Clitoria ternatea</name>
    <name type="common">Butterfly pea</name>
    <dbReference type="NCBI Taxonomy" id="43366"/>
    <lineage>
        <taxon>Eukaryota</taxon>
        <taxon>Viridiplantae</taxon>
        <taxon>Streptophyta</taxon>
        <taxon>Embryophyta</taxon>
        <taxon>Tracheophyta</taxon>
        <taxon>Spermatophyta</taxon>
        <taxon>Magnoliopsida</taxon>
        <taxon>eudicotyledons</taxon>
        <taxon>Gunneridae</taxon>
        <taxon>Pentapetalae</taxon>
        <taxon>rosids</taxon>
        <taxon>fabids</taxon>
        <taxon>Fabales</taxon>
        <taxon>Fabaceae</taxon>
        <taxon>Papilionoideae</taxon>
        <taxon>50 kb inversion clade</taxon>
        <taxon>NPAAA clade</taxon>
        <taxon>indigoferoid/millettioid clade</taxon>
        <taxon>Phaseoleae</taxon>
        <taxon>Clitoria</taxon>
    </lineage>
</organism>
<keyword evidence="7" id="KW-0804">Transcription</keyword>